<accession>A0AAD3Y1K0</accession>
<dbReference type="Pfam" id="PF25597">
    <property type="entry name" value="SH3_retrovirus"/>
    <property type="match status" value="1"/>
</dbReference>
<protein>
    <recommendedName>
        <fullName evidence="4">Integrase catalytic domain-containing protein</fullName>
    </recommendedName>
</protein>
<dbReference type="InterPro" id="IPR013103">
    <property type="entry name" value="RVT_2"/>
</dbReference>
<evidence type="ECO:0000313" key="5">
    <source>
        <dbReference type="EMBL" id="GMH24089.1"/>
    </source>
</evidence>
<dbReference type="Gene3D" id="3.30.420.10">
    <property type="entry name" value="Ribonuclease H-like superfamily/Ribonuclease H"/>
    <property type="match status" value="1"/>
</dbReference>
<comment type="caution">
    <text evidence="5">The sequence shown here is derived from an EMBL/GenBank/DDBJ whole genome shotgun (WGS) entry which is preliminary data.</text>
</comment>
<feature type="domain" description="Integrase catalytic" evidence="4">
    <location>
        <begin position="163"/>
        <end position="329"/>
    </location>
</feature>
<dbReference type="InterPro" id="IPR057670">
    <property type="entry name" value="SH3_retrovirus"/>
</dbReference>
<dbReference type="PROSITE" id="PS50994">
    <property type="entry name" value="INTEGRASE"/>
    <property type="match status" value="1"/>
</dbReference>
<sequence length="820" mass="93012">MSDHPDGTVVFGDGSRAPILGRGLIGISGLSKPCDVLYVSGLKSNLLSISQFCDDNFEVRFFQDKCSIYDTNGSIVLEGKRTPDNLYGIEPNNILECKSAKIDTTELWHQRLGHINFKSLSKISKKSCVEGLPKLSNVKHHVCGPCQLGKQIRSSHSSHSDINTLRPLELIHIDLMGPSRTESLGGKKYILVVVDDFSRYSWIDLIREKFDTFDHVKILCKRLANEKGTSISRIRSDHGKEFENSKFETFCNDERIHHEFSSPITPQQNGIVECKNWVIQEMARIMMQCQNVAMHFWGEAVNTACHIINWVYLRPGTETTPYELWKGKKPNVKYFHIFGCQCFILRDRKNLGKFDSKSDEGIFLGYSLTSRAYRVFNLRTQTVMESINVVVDDHDDALSNISSPDIEQVTPLVIPTKEHSSRVKLNHPNDLMLGDVNEGMSLHRRILNQLAYTCYVSHIEPKKVEEALLDECWTNAMHEKLNQFVRNDIWTLVPRPTNTNVIGTKWIFKNKIDESGNITRNKARLVAQGYTQVEGIDYDETFAPVALLEFIRIILSVACTMGFKLYQMDVKSVFLNGFIQEEVYVEQPKGFVNPTFSDHVYKLKKALYGLKQAPRAWYERLTSYLNDHGFIRGSVDKTLFVQMTDKCMLVAQVYVDDIVFGATVDSRAHSFAKCMASEFEMSMIGELTYFLGLQIPQLPHDTFISQAKYAMDLVKRFNLDNSKHTRSPMSTSSKLDRDPAGKSVDPSLYRSMIGSLLYLTASRPDIAFSVGVCARYQSNPKESHLSAIKRIIQYINGTSAFGILFSNDSNFALAGYSDAD</sequence>
<organism evidence="5 6">
    <name type="scientific">Nepenthes gracilis</name>
    <name type="common">Slender pitcher plant</name>
    <dbReference type="NCBI Taxonomy" id="150966"/>
    <lineage>
        <taxon>Eukaryota</taxon>
        <taxon>Viridiplantae</taxon>
        <taxon>Streptophyta</taxon>
        <taxon>Embryophyta</taxon>
        <taxon>Tracheophyta</taxon>
        <taxon>Spermatophyta</taxon>
        <taxon>Magnoliopsida</taxon>
        <taxon>eudicotyledons</taxon>
        <taxon>Gunneridae</taxon>
        <taxon>Pentapetalae</taxon>
        <taxon>Caryophyllales</taxon>
        <taxon>Nepenthaceae</taxon>
        <taxon>Nepenthes</taxon>
    </lineage>
</organism>
<keyword evidence="1" id="KW-0479">Metal-binding</keyword>
<dbReference type="InterPro" id="IPR039537">
    <property type="entry name" value="Retrotran_Ty1/copia-like"/>
</dbReference>
<evidence type="ECO:0000256" key="1">
    <source>
        <dbReference type="ARBA" id="ARBA00022723"/>
    </source>
</evidence>
<keyword evidence="2" id="KW-0378">Hydrolase</keyword>
<gene>
    <name evidence="5" type="ORF">Nepgr_025932</name>
</gene>
<evidence type="ECO:0000313" key="6">
    <source>
        <dbReference type="Proteomes" id="UP001279734"/>
    </source>
</evidence>
<reference evidence="5" key="1">
    <citation type="submission" date="2023-05" db="EMBL/GenBank/DDBJ databases">
        <title>Nepenthes gracilis genome sequencing.</title>
        <authorList>
            <person name="Fukushima K."/>
        </authorList>
    </citation>
    <scope>NUCLEOTIDE SEQUENCE</scope>
    <source>
        <strain evidence="5">SING2019-196</strain>
    </source>
</reference>
<evidence type="ECO:0000259" key="4">
    <source>
        <dbReference type="PROSITE" id="PS50994"/>
    </source>
</evidence>
<dbReference type="EMBL" id="BSYO01000027">
    <property type="protein sequence ID" value="GMH24089.1"/>
    <property type="molecule type" value="Genomic_DNA"/>
</dbReference>
<dbReference type="InterPro" id="IPR001584">
    <property type="entry name" value="Integrase_cat-core"/>
</dbReference>
<name>A0AAD3Y1K0_NEPGR</name>
<dbReference type="GO" id="GO:0015074">
    <property type="term" value="P:DNA integration"/>
    <property type="evidence" value="ECO:0007669"/>
    <property type="project" value="InterPro"/>
</dbReference>
<dbReference type="Pfam" id="PF07727">
    <property type="entry name" value="RVT_2"/>
    <property type="match status" value="1"/>
</dbReference>
<dbReference type="InterPro" id="IPR036397">
    <property type="entry name" value="RNaseH_sf"/>
</dbReference>
<evidence type="ECO:0000256" key="3">
    <source>
        <dbReference type="SAM" id="MobiDB-lite"/>
    </source>
</evidence>
<dbReference type="Pfam" id="PF00665">
    <property type="entry name" value="rve"/>
    <property type="match status" value="1"/>
</dbReference>
<feature type="region of interest" description="Disordered" evidence="3">
    <location>
        <begin position="724"/>
        <end position="743"/>
    </location>
</feature>
<proteinExistence type="predicted"/>
<dbReference type="InterPro" id="IPR012337">
    <property type="entry name" value="RNaseH-like_sf"/>
</dbReference>
<dbReference type="Pfam" id="PF13976">
    <property type="entry name" value="gag_pre-integrs"/>
    <property type="match status" value="1"/>
</dbReference>
<dbReference type="AlphaFoldDB" id="A0AAD3Y1K0"/>
<dbReference type="GO" id="GO:0016787">
    <property type="term" value="F:hydrolase activity"/>
    <property type="evidence" value="ECO:0007669"/>
    <property type="project" value="UniProtKB-KW"/>
</dbReference>
<dbReference type="Proteomes" id="UP001279734">
    <property type="component" value="Unassembled WGS sequence"/>
</dbReference>
<dbReference type="SUPFAM" id="SSF53098">
    <property type="entry name" value="Ribonuclease H-like"/>
    <property type="match status" value="1"/>
</dbReference>
<dbReference type="InterPro" id="IPR025724">
    <property type="entry name" value="GAG-pre-integrase_dom"/>
</dbReference>
<dbReference type="PANTHER" id="PTHR42648:SF21">
    <property type="entry name" value="CYSTEINE-RICH RLK (RECEPTOR-LIKE PROTEIN KINASE) 8"/>
    <property type="match status" value="1"/>
</dbReference>
<dbReference type="SUPFAM" id="SSF56672">
    <property type="entry name" value="DNA/RNA polymerases"/>
    <property type="match status" value="1"/>
</dbReference>
<dbReference type="InterPro" id="IPR043502">
    <property type="entry name" value="DNA/RNA_pol_sf"/>
</dbReference>
<dbReference type="GO" id="GO:0003676">
    <property type="term" value="F:nucleic acid binding"/>
    <property type="evidence" value="ECO:0007669"/>
    <property type="project" value="InterPro"/>
</dbReference>
<dbReference type="PANTHER" id="PTHR42648">
    <property type="entry name" value="TRANSPOSASE, PUTATIVE-RELATED"/>
    <property type="match status" value="1"/>
</dbReference>
<dbReference type="GO" id="GO:0046872">
    <property type="term" value="F:metal ion binding"/>
    <property type="evidence" value="ECO:0007669"/>
    <property type="project" value="UniProtKB-KW"/>
</dbReference>
<evidence type="ECO:0000256" key="2">
    <source>
        <dbReference type="ARBA" id="ARBA00022801"/>
    </source>
</evidence>
<keyword evidence="6" id="KW-1185">Reference proteome</keyword>